<evidence type="ECO:0000259" key="2">
    <source>
        <dbReference type="PROSITE" id="PS50995"/>
    </source>
</evidence>
<dbReference type="InterPro" id="IPR036388">
    <property type="entry name" value="WH-like_DNA-bd_sf"/>
</dbReference>
<dbReference type="PROSITE" id="PS50995">
    <property type="entry name" value="HTH_MARR_2"/>
    <property type="match status" value="1"/>
</dbReference>
<comment type="caution">
    <text evidence="3">The sequence shown here is derived from an EMBL/GenBank/DDBJ whole genome shotgun (WGS) entry which is preliminary data.</text>
</comment>
<dbReference type="PANTHER" id="PTHR33164">
    <property type="entry name" value="TRANSCRIPTIONAL REGULATOR, MARR FAMILY"/>
    <property type="match status" value="1"/>
</dbReference>
<evidence type="ECO:0000313" key="4">
    <source>
        <dbReference type="Proteomes" id="UP001500151"/>
    </source>
</evidence>
<protein>
    <recommendedName>
        <fullName evidence="2">HTH marR-type domain-containing protein</fullName>
    </recommendedName>
</protein>
<dbReference type="SMART" id="SM00347">
    <property type="entry name" value="HTH_MARR"/>
    <property type="match status" value="1"/>
</dbReference>
<dbReference type="RefSeq" id="WP_344396341.1">
    <property type="nucleotide sequence ID" value="NZ_BAAASJ010000120.1"/>
</dbReference>
<dbReference type="Proteomes" id="UP001500151">
    <property type="component" value="Unassembled WGS sequence"/>
</dbReference>
<dbReference type="EMBL" id="BAAASJ010000120">
    <property type="protein sequence ID" value="GAA2661506.1"/>
    <property type="molecule type" value="Genomic_DNA"/>
</dbReference>
<dbReference type="Gene3D" id="1.10.10.10">
    <property type="entry name" value="Winged helix-like DNA-binding domain superfamily/Winged helix DNA-binding domain"/>
    <property type="match status" value="1"/>
</dbReference>
<dbReference type="PANTHER" id="PTHR33164:SF43">
    <property type="entry name" value="HTH-TYPE TRANSCRIPTIONAL REPRESSOR YETL"/>
    <property type="match status" value="1"/>
</dbReference>
<proteinExistence type="predicted"/>
<keyword evidence="4" id="KW-1185">Reference proteome</keyword>
<dbReference type="InterPro" id="IPR000835">
    <property type="entry name" value="HTH_MarR-typ"/>
</dbReference>
<sequence>MHRLAQGGDEPYAPTGDRPTVRTASVEAPEVATPARASAITRDSQTSQVFRSMELINSAVEARAHPIYQRHGIHRADYPILDSLSRHHPTHILAPTQLAQQLMISTGALTPRLDRLEASGLIRRLSVPRDRRRLHIQLTPAGRRCVGAVRRDLSSHLQEAVRGMGRIQLDELASLLKTLEEHIQG</sequence>
<evidence type="ECO:0000313" key="3">
    <source>
        <dbReference type="EMBL" id="GAA2661506.1"/>
    </source>
</evidence>
<dbReference type="SUPFAM" id="SSF46785">
    <property type="entry name" value="Winged helix' DNA-binding domain"/>
    <property type="match status" value="1"/>
</dbReference>
<dbReference type="InterPro" id="IPR036390">
    <property type="entry name" value="WH_DNA-bd_sf"/>
</dbReference>
<organism evidence="3 4">
    <name type="scientific">Streptomyces vastus</name>
    <dbReference type="NCBI Taxonomy" id="285451"/>
    <lineage>
        <taxon>Bacteria</taxon>
        <taxon>Bacillati</taxon>
        <taxon>Actinomycetota</taxon>
        <taxon>Actinomycetes</taxon>
        <taxon>Kitasatosporales</taxon>
        <taxon>Streptomycetaceae</taxon>
        <taxon>Streptomyces</taxon>
    </lineage>
</organism>
<feature type="domain" description="HTH marR-type" evidence="2">
    <location>
        <begin position="46"/>
        <end position="181"/>
    </location>
</feature>
<evidence type="ECO:0000256" key="1">
    <source>
        <dbReference type="SAM" id="MobiDB-lite"/>
    </source>
</evidence>
<name>A0ABN3RVJ0_9ACTN</name>
<accession>A0ABN3RVJ0</accession>
<dbReference type="Pfam" id="PF12802">
    <property type="entry name" value="MarR_2"/>
    <property type="match status" value="1"/>
</dbReference>
<reference evidence="3 4" key="1">
    <citation type="journal article" date="2019" name="Int. J. Syst. Evol. Microbiol.">
        <title>The Global Catalogue of Microorganisms (GCM) 10K type strain sequencing project: providing services to taxonomists for standard genome sequencing and annotation.</title>
        <authorList>
            <consortium name="The Broad Institute Genomics Platform"/>
            <consortium name="The Broad Institute Genome Sequencing Center for Infectious Disease"/>
            <person name="Wu L."/>
            <person name="Ma J."/>
        </authorList>
    </citation>
    <scope>NUCLEOTIDE SEQUENCE [LARGE SCALE GENOMIC DNA]</scope>
    <source>
        <strain evidence="3 4">JCM 4524</strain>
    </source>
</reference>
<dbReference type="PRINTS" id="PR00598">
    <property type="entry name" value="HTHMARR"/>
</dbReference>
<dbReference type="InterPro" id="IPR039422">
    <property type="entry name" value="MarR/SlyA-like"/>
</dbReference>
<feature type="region of interest" description="Disordered" evidence="1">
    <location>
        <begin position="1"/>
        <end position="43"/>
    </location>
</feature>
<gene>
    <name evidence="3" type="ORF">GCM10010307_79820</name>
</gene>